<keyword evidence="6 8" id="KW-0030">Aminoacyl-tRNA synthetase</keyword>
<reference evidence="12 13" key="2">
    <citation type="submission" date="2023-12" db="EMBL/GenBank/DDBJ databases">
        <title>Description of an unclassified Opitutus bacterium of Verrucomicrobiota.</title>
        <authorList>
            <person name="Zhang D.-F."/>
        </authorList>
    </citation>
    <scope>NUCLEOTIDE SEQUENCE [LARGE SCALE GENOMIC DNA]</scope>
    <source>
        <strain evidence="12 13">WL0086</strain>
    </source>
</reference>
<dbReference type="SUPFAM" id="SSF52374">
    <property type="entry name" value="Nucleotidylyl transferase"/>
    <property type="match status" value="1"/>
</dbReference>
<dbReference type="SUPFAM" id="SSF47323">
    <property type="entry name" value="Anticodon-binding domain of a subclass of class I aminoacyl-tRNA synthetases"/>
    <property type="match status" value="1"/>
</dbReference>
<comment type="catalytic activity">
    <reaction evidence="7 8">
        <text>tRNA(Val) + L-valine + ATP = L-valyl-tRNA(Val) + AMP + diphosphate</text>
        <dbReference type="Rhea" id="RHEA:10704"/>
        <dbReference type="Rhea" id="RHEA-COMP:9672"/>
        <dbReference type="Rhea" id="RHEA-COMP:9708"/>
        <dbReference type="ChEBI" id="CHEBI:30616"/>
        <dbReference type="ChEBI" id="CHEBI:33019"/>
        <dbReference type="ChEBI" id="CHEBI:57762"/>
        <dbReference type="ChEBI" id="CHEBI:78442"/>
        <dbReference type="ChEBI" id="CHEBI:78537"/>
        <dbReference type="ChEBI" id="CHEBI:456215"/>
        <dbReference type="EC" id="6.1.1.9"/>
    </reaction>
</comment>
<dbReference type="Gene3D" id="1.10.287.380">
    <property type="entry name" value="Valyl-tRNA synthetase, C-terminal domain"/>
    <property type="match status" value="1"/>
</dbReference>
<accession>A0ABZ1CG34</accession>
<dbReference type="Gene3D" id="1.10.730.10">
    <property type="entry name" value="Isoleucyl-tRNA Synthetase, Domain 1"/>
    <property type="match status" value="1"/>
</dbReference>
<evidence type="ECO:0000256" key="3">
    <source>
        <dbReference type="ARBA" id="ARBA00022741"/>
    </source>
</evidence>
<comment type="domain">
    <text evidence="8">The C-terminal coiled-coil domain is crucial for aminoacylation activity.</text>
</comment>
<evidence type="ECO:0000259" key="10">
    <source>
        <dbReference type="Pfam" id="PF08264"/>
    </source>
</evidence>
<dbReference type="Gene3D" id="3.40.50.620">
    <property type="entry name" value="HUPs"/>
    <property type="match status" value="2"/>
</dbReference>
<dbReference type="PANTHER" id="PTHR11946:SF93">
    <property type="entry name" value="VALINE--TRNA LIGASE, CHLOROPLASTIC_MITOCHONDRIAL 2"/>
    <property type="match status" value="1"/>
</dbReference>
<keyword evidence="4 8" id="KW-0067">ATP-binding</keyword>
<feature type="domain" description="Aminoacyl-tRNA synthetase class Ia" evidence="9">
    <location>
        <begin position="16"/>
        <end position="588"/>
    </location>
</feature>
<evidence type="ECO:0000256" key="5">
    <source>
        <dbReference type="ARBA" id="ARBA00022917"/>
    </source>
</evidence>
<feature type="short sequence motif" description="'HIGH' region" evidence="8">
    <location>
        <begin position="45"/>
        <end position="55"/>
    </location>
</feature>
<evidence type="ECO:0000259" key="11">
    <source>
        <dbReference type="Pfam" id="PF10458"/>
    </source>
</evidence>
<feature type="domain" description="Methionyl/Valyl/Leucyl/Isoleucyl-tRNA synthetase anticodon-binding" evidence="10">
    <location>
        <begin position="637"/>
        <end position="790"/>
    </location>
</feature>
<dbReference type="Pfam" id="PF08264">
    <property type="entry name" value="Anticodon_1"/>
    <property type="match status" value="1"/>
</dbReference>
<comment type="similarity">
    <text evidence="8">Belongs to the class-I aminoacyl-tRNA synthetase family. ValS type 1 subfamily.</text>
</comment>
<comment type="function">
    <text evidence="8">Catalyzes the attachment of valine to tRNA(Val). As ValRS can inadvertently accommodate and process structurally similar amino acids such as threonine, to avoid such errors, it has a 'posttransfer' editing activity that hydrolyzes mischarged Thr-tRNA(Val) in a tRNA-dependent manner.</text>
</comment>
<dbReference type="Pfam" id="PF00133">
    <property type="entry name" value="tRNA-synt_1"/>
    <property type="match status" value="1"/>
</dbReference>
<name>A0ABZ1CG34_9BACT</name>
<feature type="domain" description="Valyl-tRNA synthetase tRNA-binding arm" evidence="11">
    <location>
        <begin position="850"/>
        <end position="912"/>
    </location>
</feature>
<dbReference type="CDD" id="cd07962">
    <property type="entry name" value="Anticodon_Ia_Val"/>
    <property type="match status" value="1"/>
</dbReference>
<protein>
    <recommendedName>
        <fullName evidence="8">Valine--tRNA ligase</fullName>
        <ecNumber evidence="8">6.1.1.9</ecNumber>
    </recommendedName>
    <alternativeName>
        <fullName evidence="8">Valyl-tRNA synthetase</fullName>
        <shortName evidence="8">ValRS</shortName>
    </alternativeName>
</protein>
<dbReference type="InterPro" id="IPR037118">
    <property type="entry name" value="Val-tRNA_synth_C_sf"/>
</dbReference>
<keyword evidence="5 8" id="KW-0648">Protein biosynthesis</keyword>
<dbReference type="SUPFAM" id="SSF50677">
    <property type="entry name" value="ValRS/IleRS/LeuRS editing domain"/>
    <property type="match status" value="1"/>
</dbReference>
<dbReference type="InterPro" id="IPR033705">
    <property type="entry name" value="Anticodon_Ia_Val"/>
</dbReference>
<dbReference type="NCBIfam" id="TIGR00422">
    <property type="entry name" value="valS"/>
    <property type="match status" value="1"/>
</dbReference>
<dbReference type="InterPro" id="IPR009080">
    <property type="entry name" value="tRNAsynth_Ia_anticodon-bd"/>
</dbReference>
<dbReference type="InterPro" id="IPR002303">
    <property type="entry name" value="Valyl-tRNA_ligase"/>
</dbReference>
<dbReference type="HAMAP" id="MF_02004">
    <property type="entry name" value="Val_tRNA_synth_type1"/>
    <property type="match status" value="1"/>
</dbReference>
<dbReference type="InterPro" id="IPR019499">
    <property type="entry name" value="Val-tRNA_synth_tRNA-bd"/>
</dbReference>
<dbReference type="Pfam" id="PF10458">
    <property type="entry name" value="Val_tRNA-synt_C"/>
    <property type="match status" value="1"/>
</dbReference>
<comment type="domain">
    <text evidence="8">ValRS has two distinct active sites: one for aminoacylation and one for editing. The misactivated threonine is translocated from the active site to the editing site.</text>
</comment>
<dbReference type="InterPro" id="IPR009008">
    <property type="entry name" value="Val/Leu/Ile-tRNA-synth_edit"/>
</dbReference>
<dbReference type="EMBL" id="CP139781">
    <property type="protein sequence ID" value="WRQ89250.1"/>
    <property type="molecule type" value="Genomic_DNA"/>
</dbReference>
<evidence type="ECO:0000256" key="6">
    <source>
        <dbReference type="ARBA" id="ARBA00023146"/>
    </source>
</evidence>
<keyword evidence="3 8" id="KW-0547">Nucleotide-binding</keyword>
<dbReference type="SUPFAM" id="SSF46589">
    <property type="entry name" value="tRNA-binding arm"/>
    <property type="match status" value="1"/>
</dbReference>
<proteinExistence type="inferred from homology"/>
<evidence type="ECO:0000256" key="2">
    <source>
        <dbReference type="ARBA" id="ARBA00022598"/>
    </source>
</evidence>
<evidence type="ECO:0000259" key="9">
    <source>
        <dbReference type="Pfam" id="PF00133"/>
    </source>
</evidence>
<evidence type="ECO:0000313" key="12">
    <source>
        <dbReference type="EMBL" id="WRQ89250.1"/>
    </source>
</evidence>
<dbReference type="InterPro" id="IPR014729">
    <property type="entry name" value="Rossmann-like_a/b/a_fold"/>
</dbReference>
<dbReference type="InterPro" id="IPR002300">
    <property type="entry name" value="aa-tRNA-synth_Ia"/>
</dbReference>
<dbReference type="InterPro" id="IPR013155">
    <property type="entry name" value="M/V/L/I-tRNA-synth_anticd-bd"/>
</dbReference>
<evidence type="ECO:0000256" key="8">
    <source>
        <dbReference type="HAMAP-Rule" id="MF_02004"/>
    </source>
</evidence>
<dbReference type="PROSITE" id="PS00178">
    <property type="entry name" value="AA_TRNA_LIGASE_I"/>
    <property type="match status" value="1"/>
</dbReference>
<dbReference type="RefSeq" id="WP_221030058.1">
    <property type="nucleotide sequence ID" value="NZ_CP139781.1"/>
</dbReference>
<reference evidence="12 13" key="1">
    <citation type="submission" date="2021-08" db="EMBL/GenBank/DDBJ databases">
        <authorList>
            <person name="Zhang D."/>
            <person name="Zhang A."/>
            <person name="Wang L."/>
        </authorList>
    </citation>
    <scope>NUCLEOTIDE SEQUENCE [LARGE SCALE GENOMIC DNA]</scope>
    <source>
        <strain evidence="12 13">WL0086</strain>
    </source>
</reference>
<evidence type="ECO:0000256" key="4">
    <source>
        <dbReference type="ARBA" id="ARBA00022840"/>
    </source>
</evidence>
<evidence type="ECO:0000313" key="13">
    <source>
        <dbReference type="Proteomes" id="UP000738431"/>
    </source>
</evidence>
<gene>
    <name evidence="8" type="primary">valS</name>
    <name evidence="12" type="ORF">K1X11_007505</name>
</gene>
<comment type="subcellular location">
    <subcellularLocation>
        <location evidence="8">Cytoplasm</location>
    </subcellularLocation>
</comment>
<sequence length="912" mass="103007">MPEITKSYEARDVEAKWYAAWQQAGCFAGKPAEGQETYSIVIPPPNVTGILHMGHVLNNTLQDVLIRRARLEGKAACWIPGTDHAGIATQTMVERHLKKTEHKTRYDLGREKFIERVWEWRQEKGDKILQQLRELGCSCDWERTHFTMDPDYSRGVLTAFVKLFQGGHIYRGKRMVNWCPASLTALSDEEVEMRPTKGHIYRLRYELVEPVGDVTHLILETTRPETIAADVAVAVHPADERFKHLVGKSVWRPLGDRVAIPIITDEAVEMEFGGGALKVTPAHDKVDFEIGQRHGLPVIDCLNPDGTLNAFAGEELEGMDRFEGRKRAAELLEASGNLIEAKPYENNVGYSQRAGVPIEPRLMQQWWLRYPRVEEAKQVVRDGLVQMHPARWSKVYLNWLENIQDWCISRQLWWGHRIPVWYAKGVDRETLTEEDLRDPTKIHVSLDGPSDPENWDQEGDVLDTWASSWLWPIGTLGWPDAEKQKESAFEQFYPTTTLATGADIIFFWVARMIMAGLEFARPGAPIEERIPFKHVYFNGIVRDKQGRKMSKTLGNSPDPLDLIKTYGADGTRFGLLQIAPLGQDVKFDETRIEGGKNFCNKLWNACRFRTMSGEMSDNRSLGAILARLDSTQMDEDDHAILAALLDTMRTLEKSFVEFEFATATQKLYSFFWNDFCDWYVEVAKTRVQDPAAKDHALAVQDLVIRQFLLLFEPFAPFISEELWHQLGYGAEDSFVQSNRLESADELAEALTAHGATVDAAASKLVEQLKQFTSQARQLKADQAVAQKRDVTFHLLADDAGWNAIEPHLAKLVRMVGAEGIARTSEEPSLPAIVSPFGTLYLDTGVQVDPEAERARLTKELGQIQKHIQGTEGRLANEAFVSKAPPAVIDGARKQLADLQAKAAEVERLLKAL</sequence>
<dbReference type="PRINTS" id="PR00986">
    <property type="entry name" value="TRNASYNTHVAL"/>
</dbReference>
<dbReference type="EC" id="6.1.1.9" evidence="8"/>
<feature type="coiled-coil region" evidence="8">
    <location>
        <begin position="761"/>
        <end position="788"/>
    </location>
</feature>
<dbReference type="NCBIfam" id="NF004349">
    <property type="entry name" value="PRK05729.1"/>
    <property type="match status" value="1"/>
</dbReference>
<keyword evidence="8" id="KW-0175">Coiled coil</keyword>
<evidence type="ECO:0000256" key="7">
    <source>
        <dbReference type="ARBA" id="ARBA00047552"/>
    </source>
</evidence>
<dbReference type="InterPro" id="IPR001412">
    <property type="entry name" value="aa-tRNA-synth_I_CS"/>
</dbReference>
<dbReference type="Gene3D" id="3.90.740.10">
    <property type="entry name" value="Valyl/Leucyl/Isoleucyl-tRNA synthetase, editing domain"/>
    <property type="match status" value="1"/>
</dbReference>
<keyword evidence="1 8" id="KW-0963">Cytoplasm</keyword>
<dbReference type="Proteomes" id="UP000738431">
    <property type="component" value="Chromosome"/>
</dbReference>
<organism evidence="12 13">
    <name type="scientific">Actomonas aquatica</name>
    <dbReference type="NCBI Taxonomy" id="2866162"/>
    <lineage>
        <taxon>Bacteria</taxon>
        <taxon>Pseudomonadati</taxon>
        <taxon>Verrucomicrobiota</taxon>
        <taxon>Opitutia</taxon>
        <taxon>Opitutales</taxon>
        <taxon>Opitutaceae</taxon>
        <taxon>Actomonas</taxon>
    </lineage>
</organism>
<keyword evidence="2 8" id="KW-0436">Ligase</keyword>
<feature type="short sequence motif" description="'KMSKS' region" evidence="8">
    <location>
        <begin position="548"/>
        <end position="552"/>
    </location>
</feature>
<feature type="binding site" evidence="8">
    <location>
        <position position="551"/>
    </location>
    <ligand>
        <name>ATP</name>
        <dbReference type="ChEBI" id="CHEBI:30616"/>
    </ligand>
</feature>
<dbReference type="PANTHER" id="PTHR11946">
    <property type="entry name" value="VALYL-TRNA SYNTHETASES"/>
    <property type="match status" value="1"/>
</dbReference>
<keyword evidence="13" id="KW-1185">Reference proteome</keyword>
<dbReference type="GO" id="GO:0004832">
    <property type="term" value="F:valine-tRNA ligase activity"/>
    <property type="evidence" value="ECO:0007669"/>
    <property type="project" value="UniProtKB-EC"/>
</dbReference>
<comment type="subunit">
    <text evidence="8">Monomer.</text>
</comment>
<dbReference type="InterPro" id="IPR010978">
    <property type="entry name" value="tRNA-bd_arm"/>
</dbReference>
<dbReference type="CDD" id="cd00817">
    <property type="entry name" value="ValRS_core"/>
    <property type="match status" value="1"/>
</dbReference>
<evidence type="ECO:0000256" key="1">
    <source>
        <dbReference type="ARBA" id="ARBA00022490"/>
    </source>
</evidence>